<dbReference type="Pfam" id="PF06101">
    <property type="entry name" value="Vps62"/>
    <property type="match status" value="1"/>
</dbReference>
<dbReference type="EMBL" id="JAGHQM010001980">
    <property type="protein sequence ID" value="KAH0551500.1"/>
    <property type="molecule type" value="Genomic_DNA"/>
</dbReference>
<dbReference type="AlphaFoldDB" id="A0A9P8IFR9"/>
<keyword evidence="2" id="KW-1185">Reference proteome</keyword>
<name>A0A9P8IFR9_9PEZI</name>
<reference evidence="1" key="1">
    <citation type="submission" date="2021-03" db="EMBL/GenBank/DDBJ databases">
        <title>Comparative genomics and phylogenomic investigation of the class Geoglossomycetes provide insights into ecological specialization and systematics.</title>
        <authorList>
            <person name="Melie T."/>
            <person name="Pirro S."/>
            <person name="Miller A.N."/>
            <person name="Quandt A."/>
        </authorList>
    </citation>
    <scope>NUCLEOTIDE SEQUENCE</scope>
    <source>
        <strain evidence="1">CAQ_001_2017</strain>
    </source>
</reference>
<gene>
    <name evidence="1" type="ORF">GP486_007285</name>
</gene>
<sequence>MVNVTIRSAAFPNCYLRLDGRGITKFNNSGSGHVNCQSYVGPYETLQLDKHPDGTLGICSATFEKIYLRLDAKGFTKSSGKGGGVVNCQFGSSDDEKFRLVDQPDGSKAIASVKWPGVYLRMDGSTGPLAGNDNGLGLVNAELSVGPWEKFIINDVTTPLTRAEIEAAIQKFGPILKIHPNEIYKPCSIEWYLTHCTLIDANTGAKIAQPTANQLPQGPGGDKRYSFDVLPAAKPGNLSTAKAYVHVFWEQGMTVTDLQFWIFSAYNGPATAHVVGLAFDKPVHNGDPDLAPLGEHWADWEYVTLRIDNKTKDLIGIGLSQHGTGHWSTSVEIPTTFKFQSTHAIVYASLNGHANYPSPGPNYMQYHKFPKPLAIPAGLEFSLHNDTADGGDTLDCSKSYQVVSADFLDGTSDAYPVVPWVKYRYRWGPEGTAIHMSPDEVSEIVKAGFGDFADVVPGEAVLKLVGAILPFFIKSDINGAFAPIVQATWLGRY</sequence>
<organism evidence="1 2">
    <name type="scientific">Trichoglossum hirsutum</name>
    <dbReference type="NCBI Taxonomy" id="265104"/>
    <lineage>
        <taxon>Eukaryota</taxon>
        <taxon>Fungi</taxon>
        <taxon>Dikarya</taxon>
        <taxon>Ascomycota</taxon>
        <taxon>Pezizomycotina</taxon>
        <taxon>Geoglossomycetes</taxon>
        <taxon>Geoglossales</taxon>
        <taxon>Geoglossaceae</taxon>
        <taxon>Trichoglossum</taxon>
    </lineage>
</organism>
<comment type="caution">
    <text evidence="1">The sequence shown here is derived from an EMBL/GenBank/DDBJ whole genome shotgun (WGS) entry which is preliminary data.</text>
</comment>
<proteinExistence type="predicted"/>
<evidence type="ECO:0000313" key="2">
    <source>
        <dbReference type="Proteomes" id="UP000750711"/>
    </source>
</evidence>
<dbReference type="PANTHER" id="PTHR48173">
    <property type="entry name" value="GNK2-HOMOLOGOUS DOMAIN-CONTAINING PROTEIN"/>
    <property type="match status" value="1"/>
</dbReference>
<protein>
    <submittedName>
        <fullName evidence="1">Uncharacterized protein</fullName>
    </submittedName>
</protein>
<evidence type="ECO:0000313" key="1">
    <source>
        <dbReference type="EMBL" id="KAH0551500.1"/>
    </source>
</evidence>
<dbReference type="Proteomes" id="UP000750711">
    <property type="component" value="Unassembled WGS sequence"/>
</dbReference>
<dbReference type="CDD" id="cd00257">
    <property type="entry name" value="beta-trefoil_FSCN-like"/>
    <property type="match status" value="1"/>
</dbReference>
<accession>A0A9P8IFR9</accession>
<dbReference type="InterPro" id="IPR009291">
    <property type="entry name" value="Vps62"/>
</dbReference>
<dbReference type="PANTHER" id="PTHR48173:SF2">
    <property type="entry name" value="VACUOLAR PROTEIN SORTING-ASSOCIATED PROTEIN 62"/>
    <property type="match status" value="1"/>
</dbReference>